<evidence type="ECO:0000256" key="4">
    <source>
        <dbReference type="ARBA" id="ARBA00030474"/>
    </source>
</evidence>
<dbReference type="EMBL" id="MUKV01000009">
    <property type="protein sequence ID" value="OQS41053.1"/>
    <property type="molecule type" value="Genomic_DNA"/>
</dbReference>
<dbReference type="Proteomes" id="UP000192721">
    <property type="component" value="Unassembled WGS sequence"/>
</dbReference>
<dbReference type="OrthoDB" id="7191982at2"/>
<dbReference type="CDD" id="cd08586">
    <property type="entry name" value="PI-PLCc_BcPLC_like"/>
    <property type="match status" value="1"/>
</dbReference>
<evidence type="ECO:0000313" key="9">
    <source>
        <dbReference type="Proteomes" id="UP000192721"/>
    </source>
</evidence>
<dbReference type="Gene3D" id="3.20.20.190">
    <property type="entry name" value="Phosphatidylinositol (PI) phosphodiesterase"/>
    <property type="match status" value="1"/>
</dbReference>
<evidence type="ECO:0000259" key="7">
    <source>
        <dbReference type="SMART" id="SM00148"/>
    </source>
</evidence>
<protein>
    <recommendedName>
        <fullName evidence="3">1-phosphatidylinositol phosphodiesterase</fullName>
        <ecNumber evidence="2">4.6.1.13</ecNumber>
    </recommendedName>
    <alternativeName>
        <fullName evidence="4">Phosphatidylinositol diacylglycerol-lyase</fullName>
    </alternativeName>
    <alternativeName>
        <fullName evidence="5">Phosphatidylinositol-specific phospholipase C</fullName>
    </alternativeName>
</protein>
<dbReference type="EC" id="4.6.1.13" evidence="2"/>
<evidence type="ECO:0000256" key="6">
    <source>
        <dbReference type="SAM" id="SignalP"/>
    </source>
</evidence>
<dbReference type="PANTHER" id="PTHR13593">
    <property type="match status" value="1"/>
</dbReference>
<feature type="chain" id="PRO_5011904006" description="1-phosphatidylinositol phosphodiesterase" evidence="6">
    <location>
        <begin position="22"/>
        <end position="398"/>
    </location>
</feature>
<name>A0A1W0CDR1_9NEIS</name>
<evidence type="ECO:0000256" key="1">
    <source>
        <dbReference type="ARBA" id="ARBA00001316"/>
    </source>
</evidence>
<dbReference type="GO" id="GO:0004436">
    <property type="term" value="F:phosphatidylinositol diacylglycerol-lyase activity"/>
    <property type="evidence" value="ECO:0007669"/>
    <property type="project" value="UniProtKB-EC"/>
</dbReference>
<dbReference type="AlphaFoldDB" id="A0A1W0CDR1"/>
<dbReference type="SMART" id="SM00148">
    <property type="entry name" value="PLCXc"/>
    <property type="match status" value="1"/>
</dbReference>
<reference evidence="8 9" key="1">
    <citation type="submission" date="2017-02" db="EMBL/GenBank/DDBJ databases">
        <title>Chromobacterium haemolyticum H5244.</title>
        <authorList>
            <person name="Gulvik C.A."/>
        </authorList>
    </citation>
    <scope>NUCLEOTIDE SEQUENCE [LARGE SCALE GENOMIC DNA]</scope>
    <source>
        <strain evidence="8 9">H5244</strain>
    </source>
</reference>
<comment type="caution">
    <text evidence="8">The sequence shown here is derived from an EMBL/GenBank/DDBJ whole genome shotgun (WGS) entry which is preliminary data.</text>
</comment>
<dbReference type="Pfam" id="PF00388">
    <property type="entry name" value="PI-PLC-X"/>
    <property type="match status" value="1"/>
</dbReference>
<proteinExistence type="predicted"/>
<dbReference type="InterPro" id="IPR051057">
    <property type="entry name" value="PI-PLC_domain"/>
</dbReference>
<gene>
    <name evidence="8" type="ORF">B0T45_09505</name>
</gene>
<dbReference type="GO" id="GO:0008081">
    <property type="term" value="F:phosphoric diester hydrolase activity"/>
    <property type="evidence" value="ECO:0007669"/>
    <property type="project" value="InterPro"/>
</dbReference>
<evidence type="ECO:0000256" key="5">
    <source>
        <dbReference type="ARBA" id="ARBA00030782"/>
    </source>
</evidence>
<accession>A0A1W0CDR1</accession>
<evidence type="ECO:0000256" key="3">
    <source>
        <dbReference type="ARBA" id="ARBA00019758"/>
    </source>
</evidence>
<organism evidence="8 9">
    <name type="scientific">Chromobacterium haemolyticum</name>
    <dbReference type="NCBI Taxonomy" id="394935"/>
    <lineage>
        <taxon>Bacteria</taxon>
        <taxon>Pseudomonadati</taxon>
        <taxon>Pseudomonadota</taxon>
        <taxon>Betaproteobacteria</taxon>
        <taxon>Neisseriales</taxon>
        <taxon>Chromobacteriaceae</taxon>
        <taxon>Chromobacterium</taxon>
    </lineage>
</organism>
<dbReference type="PANTHER" id="PTHR13593:SF113">
    <property type="entry name" value="SI:DKEY-266F7.9"/>
    <property type="match status" value="1"/>
</dbReference>
<feature type="signal peptide" evidence="6">
    <location>
        <begin position="1"/>
        <end position="21"/>
    </location>
</feature>
<dbReference type="SUPFAM" id="SSF51695">
    <property type="entry name" value="PLC-like phosphodiesterases"/>
    <property type="match status" value="1"/>
</dbReference>
<evidence type="ECO:0000256" key="2">
    <source>
        <dbReference type="ARBA" id="ARBA00012581"/>
    </source>
</evidence>
<keyword evidence="6" id="KW-0732">Signal</keyword>
<dbReference type="GO" id="GO:0006629">
    <property type="term" value="P:lipid metabolic process"/>
    <property type="evidence" value="ECO:0007669"/>
    <property type="project" value="InterPro"/>
</dbReference>
<evidence type="ECO:0000313" key="8">
    <source>
        <dbReference type="EMBL" id="OQS41053.1"/>
    </source>
</evidence>
<dbReference type="Gene3D" id="3.30.160.280">
    <property type="match status" value="1"/>
</dbReference>
<dbReference type="InterPro" id="IPR000909">
    <property type="entry name" value="PLipase_C_PInositol-sp_X_dom"/>
</dbReference>
<sequence>MKTLFAALSLSLAASSPAVLAHAHSAYSHDSNFSYRHPKWMGLLDDGLTVSQLSLPGTHDTMSRYGGDSVATQTLPLRTQLDAGVRAFDIRLRSIANSFAIHHGPVFQQAMFGDVLNDMSAFLRANPSETLFVRVKEEHTPENSSMSFQQIFESYYNRYSGYIAIPASNNPSLREVRGKIVFLQNFSSSKRYGISYGAYNIQDQYSVSTNWDLYGKWEKIKAHLNQANTGPRGNGYINYLTASGGSFPYFIASGHSNPATGAPRLATGLTTPGWKNSYPDFPRVNCFIGICTIAFEGSNVLTQEYIQRQRPAYAGMVMADFPGPGLIDTLIQLNLKTCKRWSAGDRATLGDIYRYDNPYSKTVDYFRSRKSGGYWYFPTNQSSNGDWEYLGHASACRD</sequence>
<dbReference type="InterPro" id="IPR017946">
    <property type="entry name" value="PLC-like_Pdiesterase_TIM-brl"/>
</dbReference>
<comment type="catalytic activity">
    <reaction evidence="1">
        <text>a 1,2-diacyl-sn-glycero-3-phospho-(1D-myo-inositol) = 1D-myo-inositol 1,2-cyclic phosphate + a 1,2-diacyl-sn-glycerol</text>
        <dbReference type="Rhea" id="RHEA:17093"/>
        <dbReference type="ChEBI" id="CHEBI:17815"/>
        <dbReference type="ChEBI" id="CHEBI:57880"/>
        <dbReference type="ChEBI" id="CHEBI:58484"/>
        <dbReference type="EC" id="4.6.1.13"/>
    </reaction>
</comment>
<dbReference type="PROSITE" id="PS50007">
    <property type="entry name" value="PIPLC_X_DOMAIN"/>
    <property type="match status" value="1"/>
</dbReference>
<dbReference type="RefSeq" id="WP_081545755.1">
    <property type="nucleotide sequence ID" value="NZ_MUKT01000028.1"/>
</dbReference>
<feature type="domain" description="Phosphatidylinositol-specific phospholipase C X" evidence="7">
    <location>
        <begin position="44"/>
        <end position="185"/>
    </location>
</feature>